<evidence type="ECO:0000313" key="13">
    <source>
        <dbReference type="EMBL" id="KAH0957214.1"/>
    </source>
</evidence>
<reference evidence="13" key="1">
    <citation type="submission" date="2021-09" db="EMBL/GenBank/DDBJ databases">
        <title>A high-quality genome of the endoparasitic fungus Hirsutella rhossiliensis with a comparison of Hirsutella genomes reveals transposable elements contributing to genome size variation.</title>
        <authorList>
            <person name="Lin R."/>
            <person name="Jiao Y."/>
            <person name="Sun X."/>
            <person name="Ling J."/>
            <person name="Xie B."/>
            <person name="Cheng X."/>
        </authorList>
    </citation>
    <scope>NUCLEOTIDE SEQUENCE</scope>
    <source>
        <strain evidence="13">HR02</strain>
    </source>
</reference>
<name>A0A9P8SCT2_9HYPO</name>
<evidence type="ECO:0000256" key="6">
    <source>
        <dbReference type="ARBA" id="ARBA00022842"/>
    </source>
</evidence>
<dbReference type="InterPro" id="IPR036397">
    <property type="entry name" value="RNaseH_sf"/>
</dbReference>
<evidence type="ECO:0000256" key="8">
    <source>
        <dbReference type="ARBA" id="ARBA00022918"/>
    </source>
</evidence>
<dbReference type="GO" id="GO:0015074">
    <property type="term" value="P:DNA integration"/>
    <property type="evidence" value="ECO:0007669"/>
    <property type="project" value="UniProtKB-KW"/>
</dbReference>
<keyword evidence="6" id="KW-0460">Magnesium</keyword>
<keyword evidence="1" id="KW-0548">Nucleotidyltransferase</keyword>
<dbReference type="GO" id="GO:0003677">
    <property type="term" value="F:DNA binding"/>
    <property type="evidence" value="ECO:0007669"/>
    <property type="project" value="UniProtKB-KW"/>
</dbReference>
<feature type="region of interest" description="Disordered" evidence="12">
    <location>
        <begin position="209"/>
        <end position="228"/>
    </location>
</feature>
<dbReference type="OrthoDB" id="1730120at2759"/>
<evidence type="ECO:0000256" key="1">
    <source>
        <dbReference type="ARBA" id="ARBA00022695"/>
    </source>
</evidence>
<organism evidence="13 14">
    <name type="scientific">Hirsutella rhossiliensis</name>
    <dbReference type="NCBI Taxonomy" id="111463"/>
    <lineage>
        <taxon>Eukaryota</taxon>
        <taxon>Fungi</taxon>
        <taxon>Dikarya</taxon>
        <taxon>Ascomycota</taxon>
        <taxon>Pezizomycotina</taxon>
        <taxon>Sordariomycetes</taxon>
        <taxon>Hypocreomycetidae</taxon>
        <taxon>Hypocreales</taxon>
        <taxon>Ophiocordycipitaceae</taxon>
        <taxon>Hirsutella</taxon>
    </lineage>
</organism>
<evidence type="ECO:0000256" key="3">
    <source>
        <dbReference type="ARBA" id="ARBA00022723"/>
    </source>
</evidence>
<dbReference type="GeneID" id="68360891"/>
<dbReference type="SUPFAM" id="SSF53098">
    <property type="entry name" value="Ribonuclease H-like"/>
    <property type="match status" value="1"/>
</dbReference>
<dbReference type="InterPro" id="IPR012337">
    <property type="entry name" value="RNaseH-like_sf"/>
</dbReference>
<dbReference type="GO" id="GO:0003964">
    <property type="term" value="F:RNA-directed DNA polymerase activity"/>
    <property type="evidence" value="ECO:0007669"/>
    <property type="project" value="UniProtKB-KW"/>
</dbReference>
<keyword evidence="9" id="KW-0239">DNA-directed DNA polymerase</keyword>
<keyword evidence="11" id="KW-0233">DNA recombination</keyword>
<evidence type="ECO:0000256" key="5">
    <source>
        <dbReference type="ARBA" id="ARBA00022801"/>
    </source>
</evidence>
<evidence type="ECO:0000256" key="11">
    <source>
        <dbReference type="ARBA" id="ARBA00023172"/>
    </source>
</evidence>
<dbReference type="AlphaFoldDB" id="A0A9P8SCT2"/>
<feature type="region of interest" description="Disordered" evidence="12">
    <location>
        <begin position="495"/>
        <end position="519"/>
    </location>
</feature>
<protein>
    <submittedName>
        <fullName evidence="13">Gag-polypeptide of LTR copia-type domain-containing protein</fullName>
    </submittedName>
</protein>
<dbReference type="GO" id="GO:0006310">
    <property type="term" value="P:DNA recombination"/>
    <property type="evidence" value="ECO:0007669"/>
    <property type="project" value="UniProtKB-KW"/>
</dbReference>
<keyword evidence="7" id="KW-0229">DNA integration</keyword>
<keyword evidence="3" id="KW-0479">Metal-binding</keyword>
<dbReference type="RefSeq" id="XP_044714728.1">
    <property type="nucleotide sequence ID" value="XM_044870233.1"/>
</dbReference>
<dbReference type="Gene3D" id="3.30.420.10">
    <property type="entry name" value="Ribonuclease H-like superfamily/Ribonuclease H"/>
    <property type="match status" value="1"/>
</dbReference>
<dbReference type="GO" id="GO:0004519">
    <property type="term" value="F:endonuclease activity"/>
    <property type="evidence" value="ECO:0007669"/>
    <property type="project" value="UniProtKB-KW"/>
</dbReference>
<evidence type="ECO:0000256" key="9">
    <source>
        <dbReference type="ARBA" id="ARBA00022932"/>
    </source>
</evidence>
<dbReference type="PANTHER" id="PTHR42648:SF11">
    <property type="entry name" value="TRANSPOSON TY4-P GAG-POL POLYPROTEIN"/>
    <property type="match status" value="1"/>
</dbReference>
<keyword evidence="14" id="KW-1185">Reference proteome</keyword>
<keyword evidence="8" id="KW-0695">RNA-directed DNA polymerase</keyword>
<accession>A0A9P8SCT2</accession>
<dbReference type="GO" id="GO:0016787">
    <property type="term" value="F:hydrolase activity"/>
    <property type="evidence" value="ECO:0007669"/>
    <property type="project" value="UniProtKB-KW"/>
</dbReference>
<dbReference type="GO" id="GO:0046872">
    <property type="term" value="F:metal ion binding"/>
    <property type="evidence" value="ECO:0007669"/>
    <property type="project" value="UniProtKB-KW"/>
</dbReference>
<dbReference type="GO" id="GO:0003887">
    <property type="term" value="F:DNA-directed DNA polymerase activity"/>
    <property type="evidence" value="ECO:0007669"/>
    <property type="project" value="UniProtKB-KW"/>
</dbReference>
<keyword evidence="4" id="KW-0255">Endonuclease</keyword>
<sequence>MGKKDYKGTILDGRDSFDSWKMDLEDNLLSDDLMSCVTGMATAESSDLSTPGENAADVKNVSLARMKIRQSIDQIHKNSVNHLTDPRAIYQSLVKRYATSNKARLRQLIRTLYDVSTQTNKTVQEKVDDLKRLRAQINSQDKDIVIHEQLLICFLQMSMDDSFNTTIEILNASTETLTMEKVQSSLESKELELVDTTIKGETAQFAGRGRSAWNKGNNRSKAQDGGDDSKEEYLKKAGGCWSCGVWVYFSRDKTRITDKIKAWVVVAEAECREYGKGEKVKAMRFDRGKEFLNEAMKVFCTGRAIRTEPTVGYHPEGNSISERSMRTISERGSAMRHEMDLPAAYWEFSNATAAYLRNRGVVMSKLIVRVRRAAYGTLIRSWHRCARLVRIAIGLKVFQPPFGHISSAAGGVDGSSSSFPSSLAPSFGARALTTLHSIHYPYAVKAGQRAHPTSRKVPAAQGVNPLHMRSSTTVNAADVTRQALEYIYANGDSYEPGTEMPRAYQRHRTPDSDNELAGAGETQGTIHCYQATQQATQWNTQRITMPSTHRGHKEEDTEDEDDPLADFDMMDEEMEEEDLLQPQNSLQAAFLSSPSGPLAVYPLWSRHPELKISDVLRDRSRGWLRPPTFSQDTVLSQDGASASREPLEVLRAVSQHQQCQVPSSKAPGSWDILQRNQKIERKPPKNAKAGYPICPSRSSYRLVFTAGRAALYVHKRHDIGSWTSDGGVDWCSVTSIKPNTTIFSVYSPIYVREPNRSPLPAFASSTPCHRAAFVGDFNIHHPALGHP</sequence>
<keyword evidence="2" id="KW-0540">Nuclease</keyword>
<evidence type="ECO:0000256" key="4">
    <source>
        <dbReference type="ARBA" id="ARBA00022759"/>
    </source>
</evidence>
<gene>
    <name evidence="13" type="ORF">HRG_11763</name>
</gene>
<evidence type="ECO:0000313" key="14">
    <source>
        <dbReference type="Proteomes" id="UP000824596"/>
    </source>
</evidence>
<dbReference type="Pfam" id="PF14223">
    <property type="entry name" value="Retrotran_gag_2"/>
    <property type="match status" value="1"/>
</dbReference>
<comment type="caution">
    <text evidence="13">The sequence shown here is derived from an EMBL/GenBank/DDBJ whole genome shotgun (WGS) entry which is preliminary data.</text>
</comment>
<keyword evidence="9" id="KW-0808">Transferase</keyword>
<evidence type="ECO:0000256" key="7">
    <source>
        <dbReference type="ARBA" id="ARBA00022908"/>
    </source>
</evidence>
<dbReference type="InterPro" id="IPR039537">
    <property type="entry name" value="Retrotran_Ty1/copia-like"/>
</dbReference>
<proteinExistence type="predicted"/>
<dbReference type="PANTHER" id="PTHR42648">
    <property type="entry name" value="TRANSPOSASE, PUTATIVE-RELATED"/>
    <property type="match status" value="1"/>
</dbReference>
<dbReference type="EMBL" id="JAIZPD010000022">
    <property type="protein sequence ID" value="KAH0957214.1"/>
    <property type="molecule type" value="Genomic_DNA"/>
</dbReference>
<keyword evidence="5" id="KW-0378">Hydrolase</keyword>
<dbReference type="Proteomes" id="UP000824596">
    <property type="component" value="Unassembled WGS sequence"/>
</dbReference>
<keyword evidence="10" id="KW-0238">DNA-binding</keyword>
<evidence type="ECO:0000256" key="2">
    <source>
        <dbReference type="ARBA" id="ARBA00022722"/>
    </source>
</evidence>
<evidence type="ECO:0000256" key="10">
    <source>
        <dbReference type="ARBA" id="ARBA00023125"/>
    </source>
</evidence>
<evidence type="ECO:0000256" key="12">
    <source>
        <dbReference type="SAM" id="MobiDB-lite"/>
    </source>
</evidence>